<feature type="region of interest" description="Disordered" evidence="1">
    <location>
        <begin position="54"/>
        <end position="116"/>
    </location>
</feature>
<sequence>MDIATCDDLPLLVRRVVQEGLARLQGAEAGYQCAFDEFPEPPSFWKRERRIEYRPQSEEAHSSMSFRSLPKSHGRRRMSPPRRARAEYSPTPQHPPADVTTCACGVPPNSSNLRYH</sequence>
<reference evidence="2" key="2">
    <citation type="submission" date="2021-09" db="EMBL/GenBank/DDBJ databases">
        <authorList>
            <person name="Jia N."/>
            <person name="Wang J."/>
            <person name="Shi W."/>
            <person name="Du L."/>
            <person name="Sun Y."/>
            <person name="Zhan W."/>
            <person name="Jiang J."/>
            <person name="Wang Q."/>
            <person name="Zhang B."/>
            <person name="Ji P."/>
            <person name="Sakyi L.B."/>
            <person name="Cui X."/>
            <person name="Yuan T."/>
            <person name="Jiang B."/>
            <person name="Yang W."/>
            <person name="Lam T.T.-Y."/>
            <person name="Chang Q."/>
            <person name="Ding S."/>
            <person name="Wang X."/>
            <person name="Zhu J."/>
            <person name="Ruan X."/>
            <person name="Zhao L."/>
            <person name="Wei J."/>
            <person name="Que T."/>
            <person name="Du C."/>
            <person name="Cheng J."/>
            <person name="Dai P."/>
            <person name="Han X."/>
            <person name="Huang E."/>
            <person name="Gao Y."/>
            <person name="Liu J."/>
            <person name="Shao H."/>
            <person name="Ye R."/>
            <person name="Li L."/>
            <person name="Wei W."/>
            <person name="Wang X."/>
            <person name="Wang C."/>
            <person name="Huo Q."/>
            <person name="Li W."/>
            <person name="Guo W."/>
            <person name="Chen H."/>
            <person name="Chen S."/>
            <person name="Zhou L."/>
            <person name="Zhou L."/>
            <person name="Ni X."/>
            <person name="Tian J."/>
            <person name="Zhou Y."/>
            <person name="Sheng Y."/>
            <person name="Liu T."/>
            <person name="Pan Y."/>
            <person name="Xia L."/>
            <person name="Li J."/>
            <person name="Zhao F."/>
            <person name="Cao W."/>
        </authorList>
    </citation>
    <scope>NUCLEOTIDE SEQUENCE</scope>
    <source>
        <strain evidence="2">Rsan-2018</strain>
        <tissue evidence="2">Larvae</tissue>
    </source>
</reference>
<reference evidence="2" key="1">
    <citation type="journal article" date="2020" name="Cell">
        <title>Large-Scale Comparative Analyses of Tick Genomes Elucidate Their Genetic Diversity and Vector Capacities.</title>
        <authorList>
            <consortium name="Tick Genome and Microbiome Consortium (TIGMIC)"/>
            <person name="Jia N."/>
            <person name="Wang J."/>
            <person name="Shi W."/>
            <person name="Du L."/>
            <person name="Sun Y."/>
            <person name="Zhan W."/>
            <person name="Jiang J.F."/>
            <person name="Wang Q."/>
            <person name="Zhang B."/>
            <person name="Ji P."/>
            <person name="Bell-Sakyi L."/>
            <person name="Cui X.M."/>
            <person name="Yuan T.T."/>
            <person name="Jiang B.G."/>
            <person name="Yang W.F."/>
            <person name="Lam T.T."/>
            <person name="Chang Q.C."/>
            <person name="Ding S.J."/>
            <person name="Wang X.J."/>
            <person name="Zhu J.G."/>
            <person name="Ruan X.D."/>
            <person name="Zhao L."/>
            <person name="Wei J.T."/>
            <person name="Ye R.Z."/>
            <person name="Que T.C."/>
            <person name="Du C.H."/>
            <person name="Zhou Y.H."/>
            <person name="Cheng J.X."/>
            <person name="Dai P.F."/>
            <person name="Guo W.B."/>
            <person name="Han X.H."/>
            <person name="Huang E.J."/>
            <person name="Li L.F."/>
            <person name="Wei W."/>
            <person name="Gao Y.C."/>
            <person name="Liu J.Z."/>
            <person name="Shao H.Z."/>
            <person name="Wang X."/>
            <person name="Wang C.C."/>
            <person name="Yang T.C."/>
            <person name="Huo Q.B."/>
            <person name="Li W."/>
            <person name="Chen H.Y."/>
            <person name="Chen S.E."/>
            <person name="Zhou L.G."/>
            <person name="Ni X.B."/>
            <person name="Tian J.H."/>
            <person name="Sheng Y."/>
            <person name="Liu T."/>
            <person name="Pan Y.S."/>
            <person name="Xia L.Y."/>
            <person name="Li J."/>
            <person name="Zhao F."/>
            <person name="Cao W.C."/>
        </authorList>
    </citation>
    <scope>NUCLEOTIDE SEQUENCE</scope>
    <source>
        <strain evidence="2">Rsan-2018</strain>
    </source>
</reference>
<dbReference type="Proteomes" id="UP000821837">
    <property type="component" value="Unassembled WGS sequence"/>
</dbReference>
<comment type="caution">
    <text evidence="2">The sequence shown here is derived from an EMBL/GenBank/DDBJ whole genome shotgun (WGS) entry which is preliminary data.</text>
</comment>
<evidence type="ECO:0000256" key="1">
    <source>
        <dbReference type="SAM" id="MobiDB-lite"/>
    </source>
</evidence>
<protein>
    <submittedName>
        <fullName evidence="2">Uncharacterized protein</fullName>
    </submittedName>
</protein>
<organism evidence="2 3">
    <name type="scientific">Rhipicephalus sanguineus</name>
    <name type="common">Brown dog tick</name>
    <name type="synonym">Ixodes sanguineus</name>
    <dbReference type="NCBI Taxonomy" id="34632"/>
    <lineage>
        <taxon>Eukaryota</taxon>
        <taxon>Metazoa</taxon>
        <taxon>Ecdysozoa</taxon>
        <taxon>Arthropoda</taxon>
        <taxon>Chelicerata</taxon>
        <taxon>Arachnida</taxon>
        <taxon>Acari</taxon>
        <taxon>Parasitiformes</taxon>
        <taxon>Ixodida</taxon>
        <taxon>Ixodoidea</taxon>
        <taxon>Ixodidae</taxon>
        <taxon>Rhipicephalinae</taxon>
        <taxon>Rhipicephalus</taxon>
        <taxon>Rhipicephalus</taxon>
    </lineage>
</organism>
<evidence type="ECO:0000313" key="3">
    <source>
        <dbReference type="Proteomes" id="UP000821837"/>
    </source>
</evidence>
<keyword evidence="3" id="KW-1185">Reference proteome</keyword>
<dbReference type="AlphaFoldDB" id="A0A9D4SX17"/>
<evidence type="ECO:0000313" key="2">
    <source>
        <dbReference type="EMBL" id="KAH7955310.1"/>
    </source>
</evidence>
<proteinExistence type="predicted"/>
<dbReference type="EMBL" id="JABSTV010001250">
    <property type="protein sequence ID" value="KAH7955310.1"/>
    <property type="molecule type" value="Genomic_DNA"/>
</dbReference>
<gene>
    <name evidence="2" type="ORF">HPB52_000270</name>
</gene>
<feature type="compositionally biased region" description="Basic residues" evidence="1">
    <location>
        <begin position="70"/>
        <end position="83"/>
    </location>
</feature>
<accession>A0A9D4SX17</accession>
<name>A0A9D4SX17_RHISA</name>